<dbReference type="EMBL" id="CP071796">
    <property type="protein sequence ID" value="QTD44200.1"/>
    <property type="molecule type" value="Genomic_DNA"/>
</dbReference>
<protein>
    <submittedName>
        <fullName evidence="4">Alkaline phosphatase D family protein</fullName>
    </submittedName>
</protein>
<dbReference type="KEGG" id="otd:J1M35_13830"/>
<name>A0A975CDE2_9BURK</name>
<proteinExistence type="predicted"/>
<evidence type="ECO:0000259" key="2">
    <source>
        <dbReference type="Pfam" id="PF09423"/>
    </source>
</evidence>
<dbReference type="Pfam" id="PF16655">
    <property type="entry name" value="PhoD_N"/>
    <property type="match status" value="1"/>
</dbReference>
<dbReference type="PANTHER" id="PTHR43606:SF1">
    <property type="entry name" value="PHOD-LIKE PHOSPHATASE METALLOPHOSPHATASE DOMAIN-CONTAINING PROTEIN"/>
    <property type="match status" value="1"/>
</dbReference>
<dbReference type="InterPro" id="IPR018946">
    <property type="entry name" value="PhoD-like_MPP"/>
</dbReference>
<evidence type="ECO:0000259" key="3">
    <source>
        <dbReference type="Pfam" id="PF16655"/>
    </source>
</evidence>
<dbReference type="InterPro" id="IPR038607">
    <property type="entry name" value="PhoD-like_sf"/>
</dbReference>
<dbReference type="InterPro" id="IPR006311">
    <property type="entry name" value="TAT_signal"/>
</dbReference>
<feature type="chain" id="PRO_5037977018" evidence="1">
    <location>
        <begin position="27"/>
        <end position="528"/>
    </location>
</feature>
<gene>
    <name evidence="4" type="ORF">J1M35_13830</name>
</gene>
<evidence type="ECO:0000256" key="1">
    <source>
        <dbReference type="SAM" id="SignalP"/>
    </source>
</evidence>
<dbReference type="AlphaFoldDB" id="A0A975CDE2"/>
<dbReference type="Gene3D" id="3.60.21.70">
    <property type="entry name" value="PhoD-like phosphatase"/>
    <property type="match status" value="1"/>
</dbReference>
<evidence type="ECO:0000313" key="4">
    <source>
        <dbReference type="EMBL" id="QTD44200.1"/>
    </source>
</evidence>
<sequence length="528" mass="58913">MSLHRRRFIQSASLLGAPLVAAPAWAQGAPAVVTRDAQRPRLPHGVQSGDATADSAIVWARADRPARLWVDWATTASFSNAQRVRGPFLLDSSDFTGRIDLRQLPAGQDIFYRVVLQDLHNERVLSEAMPGHLRLAQPWHAERLRPLRLVWSGDTAGQGFGINPEWGGMKIYEQMRAVNPDFFIHSGDTIYADGPIAAEVKLPDGQIWRNLTTPEVSKVAETLDEFRGRYRYNLMDTHVRRFGSEVAQIWQWDDHEVTNNWSDSKSVLEDQRYAEKNIPLLVGRATRAFLDYAPLRPHHAGEPERVYRHIPQGPLADVFVIDMRSYRGANSANLQASESADTEFLGRAQVDWLIAGLKQSKAVWKLIAADMPIGLQVPDGKTPEGLNRWEAVANGDDGPAKGRELEIARLLRAIRQAGVKNVVWLTADVHYAAAHYYDPRKAQFTEFDGFWEFVAGPLNAGSFGPNKPDATFGLQVVWEKGPEQQNTSPFAGLQFFGQVDIDPKTRAMTVALKDLTGATLYRKELPGA</sequence>
<feature type="signal peptide" evidence="1">
    <location>
        <begin position="1"/>
        <end position="26"/>
    </location>
</feature>
<organism evidence="4 5">
    <name type="scientific">Ottowia testudinis</name>
    <dbReference type="NCBI Taxonomy" id="2816950"/>
    <lineage>
        <taxon>Bacteria</taxon>
        <taxon>Pseudomonadati</taxon>
        <taxon>Pseudomonadota</taxon>
        <taxon>Betaproteobacteria</taxon>
        <taxon>Burkholderiales</taxon>
        <taxon>Comamonadaceae</taxon>
        <taxon>Ottowia</taxon>
    </lineage>
</organism>
<feature type="domain" description="Phospholipase D N-terminal" evidence="3">
    <location>
        <begin position="44"/>
        <end position="118"/>
    </location>
</feature>
<accession>A0A975CDE2</accession>
<keyword evidence="1" id="KW-0732">Signal</keyword>
<dbReference type="Proteomes" id="UP000663903">
    <property type="component" value="Chromosome"/>
</dbReference>
<feature type="domain" description="PhoD-like phosphatase metallophosphatase" evidence="2">
    <location>
        <begin position="155"/>
        <end position="511"/>
    </location>
</feature>
<dbReference type="PANTHER" id="PTHR43606">
    <property type="entry name" value="PHOSPHATASE, PUTATIVE (AFU_ORTHOLOGUE AFUA_6G08710)-RELATED"/>
    <property type="match status" value="1"/>
</dbReference>
<dbReference type="SUPFAM" id="SSF56300">
    <property type="entry name" value="Metallo-dependent phosphatases"/>
    <property type="match status" value="1"/>
</dbReference>
<keyword evidence="5" id="KW-1185">Reference proteome</keyword>
<dbReference type="InterPro" id="IPR029052">
    <property type="entry name" value="Metallo-depent_PP-like"/>
</dbReference>
<dbReference type="Pfam" id="PF09423">
    <property type="entry name" value="PhoD"/>
    <property type="match status" value="1"/>
</dbReference>
<dbReference type="InterPro" id="IPR052900">
    <property type="entry name" value="Phospholipid_Metab_Enz"/>
</dbReference>
<dbReference type="InterPro" id="IPR032093">
    <property type="entry name" value="PhoD_N"/>
</dbReference>
<reference evidence="4" key="1">
    <citation type="submission" date="2021-03" db="EMBL/GenBank/DDBJ databases">
        <title>Ottowia sp. 27C isolated from the cloaca of a Giant Asian pond turtle (Heosemys grandis).</title>
        <authorList>
            <person name="Spergser J."/>
            <person name="Busse H.-J."/>
        </authorList>
    </citation>
    <scope>NUCLEOTIDE SEQUENCE</scope>
    <source>
        <strain evidence="4">27C</strain>
    </source>
</reference>
<evidence type="ECO:0000313" key="5">
    <source>
        <dbReference type="Proteomes" id="UP000663903"/>
    </source>
</evidence>
<dbReference type="RefSeq" id="WP_208007742.1">
    <property type="nucleotide sequence ID" value="NZ_CP071796.1"/>
</dbReference>
<dbReference type="PROSITE" id="PS51318">
    <property type="entry name" value="TAT"/>
    <property type="match status" value="1"/>
</dbReference>
<dbReference type="CDD" id="cd07389">
    <property type="entry name" value="MPP_PhoD"/>
    <property type="match status" value="1"/>
</dbReference>
<dbReference type="Gene3D" id="2.60.40.380">
    <property type="entry name" value="Purple acid phosphatase-like, N-terminal"/>
    <property type="match status" value="1"/>
</dbReference>